<dbReference type="Pfam" id="PF17128">
    <property type="entry name" value="DUF5107"/>
    <property type="match status" value="1"/>
</dbReference>
<feature type="repeat" description="TPR" evidence="1">
    <location>
        <begin position="593"/>
        <end position="626"/>
    </location>
</feature>
<dbReference type="Pfam" id="PF13432">
    <property type="entry name" value="TPR_16"/>
    <property type="match status" value="2"/>
</dbReference>
<reference evidence="3 4" key="1">
    <citation type="submission" date="2021-03" db="EMBL/GenBank/DDBJ databases">
        <title>Sequencing the genomes of 1000 actinobacteria strains.</title>
        <authorList>
            <person name="Klenk H.-P."/>
        </authorList>
    </citation>
    <scope>NUCLEOTIDE SEQUENCE [LARGE SCALE GENOMIC DNA]</scope>
    <source>
        <strain evidence="3 4">DSM 14566</strain>
    </source>
</reference>
<name>A0ABS4WYR7_9MICO</name>
<keyword evidence="4" id="KW-1185">Reference proteome</keyword>
<dbReference type="Proteomes" id="UP001519290">
    <property type="component" value="Unassembled WGS sequence"/>
</dbReference>
<proteinExistence type="predicted"/>
<feature type="domain" description="DUF5107" evidence="2">
    <location>
        <begin position="54"/>
        <end position="347"/>
    </location>
</feature>
<dbReference type="Pfam" id="PF14559">
    <property type="entry name" value="TPR_19"/>
    <property type="match status" value="1"/>
</dbReference>
<dbReference type="InterPro" id="IPR019734">
    <property type="entry name" value="TPR_rpt"/>
</dbReference>
<evidence type="ECO:0000313" key="4">
    <source>
        <dbReference type="Proteomes" id="UP001519290"/>
    </source>
</evidence>
<dbReference type="InterPro" id="IPR011990">
    <property type="entry name" value="TPR-like_helical_dom_sf"/>
</dbReference>
<evidence type="ECO:0000256" key="1">
    <source>
        <dbReference type="PROSITE-ProRule" id="PRU00339"/>
    </source>
</evidence>
<dbReference type="InterPro" id="IPR033396">
    <property type="entry name" value="DUF5107"/>
</dbReference>
<evidence type="ECO:0000313" key="3">
    <source>
        <dbReference type="EMBL" id="MBP2381271.1"/>
    </source>
</evidence>
<gene>
    <name evidence="3" type="ORF">JOF43_001228</name>
</gene>
<dbReference type="PANTHER" id="PTHR44809:SF1">
    <property type="entry name" value="PROTEIN O-MANNOSYL-TRANSFERASE TMTC1"/>
    <property type="match status" value="1"/>
</dbReference>
<dbReference type="SMART" id="SM00028">
    <property type="entry name" value="TPR"/>
    <property type="match status" value="5"/>
</dbReference>
<dbReference type="Gene3D" id="1.25.40.10">
    <property type="entry name" value="Tetratricopeptide repeat domain"/>
    <property type="match status" value="2"/>
</dbReference>
<organism evidence="3 4">
    <name type="scientific">Brachybacterium sacelli</name>
    <dbReference type="NCBI Taxonomy" id="173364"/>
    <lineage>
        <taxon>Bacteria</taxon>
        <taxon>Bacillati</taxon>
        <taxon>Actinomycetota</taxon>
        <taxon>Actinomycetes</taxon>
        <taxon>Micrococcales</taxon>
        <taxon>Dermabacteraceae</taxon>
        <taxon>Brachybacterium</taxon>
    </lineage>
</organism>
<dbReference type="SUPFAM" id="SSF48452">
    <property type="entry name" value="TPR-like"/>
    <property type="match status" value="2"/>
</dbReference>
<sequence length="1095" mass="119755">MTSRITLPEAPVDAWQDGVAIWSQPLDIDTYDPLDPDPYPAFLDQRVYQGSSGRVYPMPFHERISQNARPRSWQAVHLENQWIRLVVLPELGGRVHIAYDKVAEYDIFYRNNVIKPALVGLAGPWISGGIEFNWPQHHRPATYLPTDFTITREEDGSATVWCSDHDPFARMKGMHGIRLAPDSSRIEVQVRLFNRTEVPQTFLWWANVAAAVNDDYQSFFPSDVTHVADHAKRAVVTFPRPDAPYYGIDYAARAADGSDADRLDWYRNIPVPTSYMALGTSQDFFGGYDHGRQAGFVHVADHEISPGKKQWTWGNSSFGHAWDRNLTDDDGPYVELMAGVFTDNQPDFAYLAAGETKTFSQTWYPIRDVGPVLFADRHLALSVQEPGGGTRVRICPAQRYSDATITVLDADGAELAAVHGDLCPGSARVIDVPGQVAVADLTVVVTTASAELAHVPLAGPAEPDAVAPAAMALAPPAPSDVPGVDQLVRIATYLEQYRHATRSATAYLEEALRRDPHESRALLHLGRRASHRGETESAIGLLGRSAELATEWTSTPVSGEAHYHLGLALDRAGRVPEAARAFSTAMWDSRHAVSARFALARLRSRAGRYDAAEDLLRQALESDPHHLQCLDLLALTLRVRGREQEATDVALWALHLDPLDAWAKDILGRPATADATVMLDVALEYVEAGFVEQARAALDGTIDLAPSLTVGQVNVGPLAWLHLAALDQRAGDLDCARQAIAEAAKLPVGSAHPSRLADAQALELLADVAPDQALPASLLGHWLYDRGRHLDAIARWEQALGAAPDPALAAILHRNLGIAEFNIRRDPEAATAHYARALELSPAEPKLRFEADLLAVRTGVAAPERLAALEPMLEVVARRDDLTVSLVNLLLDVGRAPEARDLLVGRRFQPWEGGEGQVLSAWDRANVQLAQELLARGAVEDAQEILQSSIDPPRSLGEGRHPLANVATIHLARGDAFAAGGDDAAAAVSWEHAARSTGDFVKMAETAYSVETFAAARALLRLGRTAQADALVADIADWLEEYAVQEVQVDFFATSLPELLVFHEDPAAARDREVARIREQLADWDRQRDLETARL</sequence>
<dbReference type="EMBL" id="JAGIOD010000001">
    <property type="protein sequence ID" value="MBP2381271.1"/>
    <property type="molecule type" value="Genomic_DNA"/>
</dbReference>
<keyword evidence="1" id="KW-0802">TPR repeat</keyword>
<evidence type="ECO:0000259" key="2">
    <source>
        <dbReference type="Pfam" id="PF17128"/>
    </source>
</evidence>
<dbReference type="PROSITE" id="PS50005">
    <property type="entry name" value="TPR"/>
    <property type="match status" value="1"/>
</dbReference>
<dbReference type="RefSeq" id="WP_209900297.1">
    <property type="nucleotide sequence ID" value="NZ_BAAAJW010000021.1"/>
</dbReference>
<comment type="caution">
    <text evidence="3">The sequence shown here is derived from an EMBL/GenBank/DDBJ whole genome shotgun (WGS) entry which is preliminary data.</text>
</comment>
<dbReference type="InterPro" id="IPR052943">
    <property type="entry name" value="TMTC_O-mannosyl-trnsfr"/>
</dbReference>
<protein>
    <submittedName>
        <fullName evidence="3">Tetratricopeptide (TPR) repeat protein</fullName>
    </submittedName>
</protein>
<accession>A0ABS4WYR7</accession>
<dbReference type="PANTHER" id="PTHR44809">
    <property type="match status" value="1"/>
</dbReference>